<dbReference type="EMBL" id="LR882967">
    <property type="protein sequence ID" value="CAD5967339.1"/>
    <property type="molecule type" value="Genomic_DNA"/>
</dbReference>
<name>A0A9W4CSX7_9CYAN</name>
<proteinExistence type="predicted"/>
<keyword evidence="2" id="KW-1185">Reference proteome</keyword>
<accession>A0A9W4CSX7</accession>
<dbReference type="AlphaFoldDB" id="A0A9W4CSX7"/>
<evidence type="ECO:0000313" key="1">
    <source>
        <dbReference type="EMBL" id="CAD5967339.1"/>
    </source>
</evidence>
<sequence length="62" mass="7321">MFQSNLFDFEKGLSGKALEMFAQTILSDFSIDWLNIEQKYNFIYSKEHAIPEQIFAKIKDKL</sequence>
<dbReference type="RefSeq" id="WP_254174323.1">
    <property type="nucleotide sequence ID" value="NZ_LR882967.1"/>
</dbReference>
<evidence type="ECO:0000313" key="2">
    <source>
        <dbReference type="Proteomes" id="UP001153719"/>
    </source>
</evidence>
<dbReference type="Proteomes" id="UP001153719">
    <property type="component" value="Chromosome"/>
</dbReference>
<reference evidence="1" key="1">
    <citation type="submission" date="2020-09" db="EMBL/GenBank/DDBJ databases">
        <authorList>
            <person name="Blom J."/>
        </authorList>
    </citation>
    <scope>NUCLEOTIDE SEQUENCE</scope>
    <source>
        <strain evidence="1">No.713</strain>
    </source>
</reference>
<dbReference type="KEGG" id="ppsu:NO713_03590"/>
<gene>
    <name evidence="1" type="ORF">NO713_03590</name>
</gene>
<protein>
    <submittedName>
        <fullName evidence="1">Uncharacterized protein</fullName>
    </submittedName>
</protein>
<organism evidence="1 2">
    <name type="scientific">Planktothrix pseudagardhii</name>
    <dbReference type="NCBI Taxonomy" id="132604"/>
    <lineage>
        <taxon>Bacteria</taxon>
        <taxon>Bacillati</taxon>
        <taxon>Cyanobacteriota</taxon>
        <taxon>Cyanophyceae</taxon>
        <taxon>Oscillatoriophycideae</taxon>
        <taxon>Oscillatoriales</taxon>
        <taxon>Microcoleaceae</taxon>
        <taxon>Planktothrix</taxon>
    </lineage>
</organism>